<dbReference type="InterPro" id="IPR000719">
    <property type="entry name" value="Prot_kinase_dom"/>
</dbReference>
<name>A0A2N0NGS0_9GLOM</name>
<dbReference type="GO" id="GO:0004672">
    <property type="term" value="F:protein kinase activity"/>
    <property type="evidence" value="ECO:0007669"/>
    <property type="project" value="InterPro"/>
</dbReference>
<dbReference type="AlphaFoldDB" id="A0A2N0NGS0"/>
<dbReference type="Gene3D" id="3.30.200.20">
    <property type="entry name" value="Phosphorylase Kinase, domain 1"/>
    <property type="match status" value="1"/>
</dbReference>
<reference evidence="2 3" key="2">
    <citation type="submission" date="2017-09" db="EMBL/GenBank/DDBJ databases">
        <title>Extensive intraspecific genome diversity in a model arbuscular mycorrhizal fungus.</title>
        <authorList>
            <person name="Chen E.C."/>
            <person name="Morin E."/>
            <person name="Beaudet D."/>
            <person name="Noel J."/>
            <person name="Ndikumana S."/>
            <person name="Charron P."/>
            <person name="St-Onge C."/>
            <person name="Giorgi J."/>
            <person name="Grigoriev I.V."/>
            <person name="Roux C."/>
            <person name="Martin F.M."/>
            <person name="Corradi N."/>
        </authorList>
    </citation>
    <scope>NUCLEOTIDE SEQUENCE [LARGE SCALE GENOMIC DNA]</scope>
    <source>
        <strain evidence="2 3">A5</strain>
    </source>
</reference>
<proteinExistence type="predicted"/>
<gene>
    <name evidence="2" type="ORF">RhiirA5_440419</name>
</gene>
<evidence type="ECO:0000313" key="3">
    <source>
        <dbReference type="Proteomes" id="UP000232722"/>
    </source>
</evidence>
<dbReference type="Proteomes" id="UP000232722">
    <property type="component" value="Unassembled WGS sequence"/>
</dbReference>
<evidence type="ECO:0000313" key="2">
    <source>
        <dbReference type="EMBL" id="PKB93755.1"/>
    </source>
</evidence>
<dbReference type="InterPro" id="IPR011009">
    <property type="entry name" value="Kinase-like_dom_sf"/>
</dbReference>
<comment type="caution">
    <text evidence="2">The sequence shown here is derived from an EMBL/GenBank/DDBJ whole genome shotgun (WGS) entry which is preliminary data.</text>
</comment>
<sequence>MVREIGSESIGKVYRANWKNSNDYLTLKSFFKFDITAKEIVNEFKLQREMDFHENIIYFYGITTGTVQKPK</sequence>
<dbReference type="EMBL" id="LLXJ01007327">
    <property type="protein sequence ID" value="PKB93755.1"/>
    <property type="molecule type" value="Genomic_DNA"/>
</dbReference>
<reference evidence="2 3" key="1">
    <citation type="submission" date="2016-04" db="EMBL/GenBank/DDBJ databases">
        <title>Genome analyses suggest a sexual origin of heterokaryosis in a supposedly ancient asexual fungus.</title>
        <authorList>
            <person name="Ropars J."/>
            <person name="Sedzielewska K."/>
            <person name="Noel J."/>
            <person name="Charron P."/>
            <person name="Farinelli L."/>
            <person name="Marton T."/>
            <person name="Kruger M."/>
            <person name="Pelin A."/>
            <person name="Brachmann A."/>
            <person name="Corradi N."/>
        </authorList>
    </citation>
    <scope>NUCLEOTIDE SEQUENCE [LARGE SCALE GENOMIC DNA]</scope>
    <source>
        <strain evidence="2 3">A5</strain>
    </source>
</reference>
<dbReference type="GO" id="GO:0005524">
    <property type="term" value="F:ATP binding"/>
    <property type="evidence" value="ECO:0007669"/>
    <property type="project" value="InterPro"/>
</dbReference>
<feature type="domain" description="Protein kinase" evidence="1">
    <location>
        <begin position="1"/>
        <end position="71"/>
    </location>
</feature>
<evidence type="ECO:0000259" key="1">
    <source>
        <dbReference type="PROSITE" id="PS50011"/>
    </source>
</evidence>
<protein>
    <recommendedName>
        <fullName evidence="1">Protein kinase domain-containing protein</fullName>
    </recommendedName>
</protein>
<dbReference type="SUPFAM" id="SSF56112">
    <property type="entry name" value="Protein kinase-like (PK-like)"/>
    <property type="match status" value="1"/>
</dbReference>
<accession>A0A2N0NGS0</accession>
<dbReference type="PROSITE" id="PS50011">
    <property type="entry name" value="PROTEIN_KINASE_DOM"/>
    <property type="match status" value="1"/>
</dbReference>
<organism evidence="2 3">
    <name type="scientific">Rhizophagus irregularis</name>
    <dbReference type="NCBI Taxonomy" id="588596"/>
    <lineage>
        <taxon>Eukaryota</taxon>
        <taxon>Fungi</taxon>
        <taxon>Fungi incertae sedis</taxon>
        <taxon>Mucoromycota</taxon>
        <taxon>Glomeromycotina</taxon>
        <taxon>Glomeromycetes</taxon>
        <taxon>Glomerales</taxon>
        <taxon>Glomeraceae</taxon>
        <taxon>Rhizophagus</taxon>
    </lineage>
</organism>